<dbReference type="EMBL" id="BARS01007395">
    <property type="protein sequence ID" value="GAF82552.1"/>
    <property type="molecule type" value="Genomic_DNA"/>
</dbReference>
<dbReference type="Pfam" id="PF08239">
    <property type="entry name" value="SH3_3"/>
    <property type="match status" value="1"/>
</dbReference>
<gene>
    <name evidence="2" type="ORF">S01H1_14238</name>
</gene>
<reference evidence="2" key="1">
    <citation type="journal article" date="2014" name="Front. Microbiol.">
        <title>High frequency of phylogenetically diverse reductive dehalogenase-homologous genes in deep subseafloor sedimentary metagenomes.</title>
        <authorList>
            <person name="Kawai M."/>
            <person name="Futagami T."/>
            <person name="Toyoda A."/>
            <person name="Takaki Y."/>
            <person name="Nishi S."/>
            <person name="Hori S."/>
            <person name="Arai W."/>
            <person name="Tsubouchi T."/>
            <person name="Morono Y."/>
            <person name="Uchiyama I."/>
            <person name="Ito T."/>
            <person name="Fujiyama A."/>
            <person name="Inagaki F."/>
            <person name="Takami H."/>
        </authorList>
    </citation>
    <scope>NUCLEOTIDE SEQUENCE</scope>
    <source>
        <strain evidence="2">Expedition CK06-06</strain>
    </source>
</reference>
<evidence type="ECO:0000259" key="1">
    <source>
        <dbReference type="Pfam" id="PF08239"/>
    </source>
</evidence>
<dbReference type="InterPro" id="IPR003646">
    <property type="entry name" value="SH3-like_bac-type"/>
</dbReference>
<organism evidence="2">
    <name type="scientific">marine sediment metagenome</name>
    <dbReference type="NCBI Taxonomy" id="412755"/>
    <lineage>
        <taxon>unclassified sequences</taxon>
        <taxon>metagenomes</taxon>
        <taxon>ecological metagenomes</taxon>
    </lineage>
</organism>
<proteinExistence type="predicted"/>
<comment type="caution">
    <text evidence="2">The sequence shown here is derived from an EMBL/GenBank/DDBJ whole genome shotgun (WGS) entry which is preliminary data.</text>
</comment>
<sequence length="385" mass="44985">QIQNTYLIRLERTKELVEVPTWRIRLFPDRVSAVQGAEEYAPYLNMYAYSERDGLPIRKEADQEARRVYKLAEGQLVKVLARGEKEVQISNFEDFWYLVLTEDGYQGYCFGYYLPVFSTPGDPKAEVEALMARDPMLEALQETTWRPEYFREMVNKGRINLTSFGPQFGFFVDTETKQVRLVTSRRRQSYRYERIENVGANRYVFEGPDIGVGGIRVNMQSRKRIVLTYSWGDQLLSSIYIDFPEEIEEIVTEERERRERLLDTFRSRSRVFGSTAYGNIYLEEGMRFRWENYGRLGEQIFLKRVRGSGDVDFAYYLSDSLAASFDGVITFRFDEYSSDEGTSFLFTFDSAGVRFEYIRPQGIADLEVVRRDSSPLVIYFSFGGS</sequence>
<dbReference type="Gene3D" id="2.30.30.40">
    <property type="entry name" value="SH3 Domains"/>
    <property type="match status" value="1"/>
</dbReference>
<evidence type="ECO:0000313" key="2">
    <source>
        <dbReference type="EMBL" id="GAF82552.1"/>
    </source>
</evidence>
<name>X0T321_9ZZZZ</name>
<feature type="domain" description="SH3b" evidence="1">
    <location>
        <begin position="53"/>
        <end position="114"/>
    </location>
</feature>
<accession>X0T321</accession>
<feature type="non-terminal residue" evidence="2">
    <location>
        <position position="1"/>
    </location>
</feature>
<protein>
    <recommendedName>
        <fullName evidence="1">SH3b domain-containing protein</fullName>
    </recommendedName>
</protein>
<dbReference type="AlphaFoldDB" id="X0T321"/>